<sequence length="671" mass="76666">MVTTALYLPKDRLTISISAILTRRFISTTSSRNKNRKVIIIEKSNFKMNKFYAVFLYGFISVLCITSAADDVCEKLGLSPQCDSEIFCQGDLLDMVQMARIYPDSKTFVDMKLKYSPEKVLESFRNFVKEYPDRTVDDIERFVNSTFDPPGSEFENWIPSDHKENPKFLDSIKDADYRQWARDLNDLWLQLGRKMKDEVKRNQQMYSIIYVDHPVIVPGGRFREFYYWDSYWIVKGLLHSEMYTTVKGMLSNFFEIVERFGFVPNGGRIYYSGRSQPPFLTSMVKAYVDATKDVDFLHIATPILEKEFQYWLNNHTVIVNDHAFAIYGDTTCGPRPESYYEDKVTGKDFATEEEQENHYSELKAGAESGMDFSSRWFINNGTNSGSLVDLKCRSIVPVDLNTILFSVAKTLADFSLIIGNEAKAAEFEAKAQEIYDAIQSVLWHEDVGAWLDYDMDNKKRRDYFVASNLVPLYFDCYNKADEANITEKVLGYIERHGLNDYIGGVPNTLEHTGEQWDFPNVWPPMQHMLIEGLAKLNDERAKTMSLDWAARWTRSNFIGYQDSRVMYEKYSATEPGGHGGGGEYNVQIGFGWTNGVIMDLLAKYGQQLSSTVQPLQTETTSILRNPSIPESLAATAATLAAPAISQIQQVQNVKSFAIDDEKPEATRPSDE</sequence>
<feature type="non-terminal residue" evidence="9">
    <location>
        <position position="671"/>
    </location>
</feature>
<gene>
    <name evidence="9" type="primary">TREA</name>
    <name evidence="9" type="ORF">Bhyg_02377</name>
</gene>
<evidence type="ECO:0000313" key="9">
    <source>
        <dbReference type="EMBL" id="KAJ6647157.1"/>
    </source>
</evidence>
<comment type="caution">
    <text evidence="9">The sequence shown here is derived from an EMBL/GenBank/DDBJ whole genome shotgun (WGS) entry which is preliminary data.</text>
</comment>
<protein>
    <recommendedName>
        <fullName evidence="4 7">Trehalase</fullName>
        <ecNumber evidence="3 7">3.2.1.28</ecNumber>
    </recommendedName>
    <alternativeName>
        <fullName evidence="7">Alpha-trehalose glucohydrolase</fullName>
    </alternativeName>
</protein>
<dbReference type="SUPFAM" id="SSF48208">
    <property type="entry name" value="Six-hairpin glycosidases"/>
    <property type="match status" value="1"/>
</dbReference>
<dbReference type="OrthoDB" id="3542292at2759"/>
<evidence type="ECO:0000256" key="3">
    <source>
        <dbReference type="ARBA" id="ARBA00012757"/>
    </source>
</evidence>
<comment type="similarity">
    <text evidence="2 7">Belongs to the glycosyl hydrolase 37 family.</text>
</comment>
<keyword evidence="8" id="KW-0472">Membrane</keyword>
<evidence type="ECO:0000256" key="1">
    <source>
        <dbReference type="ARBA" id="ARBA00001576"/>
    </source>
</evidence>
<name>A0A9Q0NBX5_9DIPT</name>
<dbReference type="EMBL" id="WJQU01000001">
    <property type="protein sequence ID" value="KAJ6647157.1"/>
    <property type="molecule type" value="Genomic_DNA"/>
</dbReference>
<keyword evidence="10" id="KW-1185">Reference proteome</keyword>
<dbReference type="InterPro" id="IPR012341">
    <property type="entry name" value="6hp_glycosidase-like_sf"/>
</dbReference>
<dbReference type="AlphaFoldDB" id="A0A9Q0NBX5"/>
<comment type="catalytic activity">
    <reaction evidence="1 7">
        <text>alpha,alpha-trehalose + H2O = alpha-D-glucose + beta-D-glucose</text>
        <dbReference type="Rhea" id="RHEA:32675"/>
        <dbReference type="ChEBI" id="CHEBI:15377"/>
        <dbReference type="ChEBI" id="CHEBI:15903"/>
        <dbReference type="ChEBI" id="CHEBI:16551"/>
        <dbReference type="ChEBI" id="CHEBI:17925"/>
        <dbReference type="EC" id="3.2.1.28"/>
    </reaction>
</comment>
<dbReference type="PROSITE" id="PS00928">
    <property type="entry name" value="TREHALASE_2"/>
    <property type="match status" value="1"/>
</dbReference>
<evidence type="ECO:0000256" key="2">
    <source>
        <dbReference type="ARBA" id="ARBA00005615"/>
    </source>
</evidence>
<dbReference type="InterPro" id="IPR018232">
    <property type="entry name" value="Glyco_hydro_37_CS"/>
</dbReference>
<reference evidence="9" key="1">
    <citation type="submission" date="2022-07" db="EMBL/GenBank/DDBJ databases">
        <authorList>
            <person name="Trinca V."/>
            <person name="Uliana J.V.C."/>
            <person name="Torres T.T."/>
            <person name="Ward R.J."/>
            <person name="Monesi N."/>
        </authorList>
    </citation>
    <scope>NUCLEOTIDE SEQUENCE</scope>
    <source>
        <strain evidence="9">HSMRA1968</strain>
        <tissue evidence="9">Whole embryos</tissue>
    </source>
</reference>
<dbReference type="InterPro" id="IPR008928">
    <property type="entry name" value="6-hairpin_glycosidase_sf"/>
</dbReference>
<dbReference type="PANTHER" id="PTHR23403:SF1">
    <property type="entry name" value="TREHALASE"/>
    <property type="match status" value="1"/>
</dbReference>
<evidence type="ECO:0000313" key="10">
    <source>
        <dbReference type="Proteomes" id="UP001151699"/>
    </source>
</evidence>
<keyword evidence="5 7" id="KW-0378">Hydrolase</keyword>
<feature type="transmembrane region" description="Helical" evidence="8">
    <location>
        <begin position="51"/>
        <end position="69"/>
    </location>
</feature>
<organism evidence="9 10">
    <name type="scientific">Pseudolycoriella hygida</name>
    <dbReference type="NCBI Taxonomy" id="35572"/>
    <lineage>
        <taxon>Eukaryota</taxon>
        <taxon>Metazoa</taxon>
        <taxon>Ecdysozoa</taxon>
        <taxon>Arthropoda</taxon>
        <taxon>Hexapoda</taxon>
        <taxon>Insecta</taxon>
        <taxon>Pterygota</taxon>
        <taxon>Neoptera</taxon>
        <taxon>Endopterygota</taxon>
        <taxon>Diptera</taxon>
        <taxon>Nematocera</taxon>
        <taxon>Sciaroidea</taxon>
        <taxon>Sciaridae</taxon>
        <taxon>Pseudolycoriella</taxon>
    </lineage>
</organism>
<dbReference type="PANTHER" id="PTHR23403">
    <property type="entry name" value="TREHALASE"/>
    <property type="match status" value="1"/>
</dbReference>
<keyword evidence="8" id="KW-1133">Transmembrane helix</keyword>
<dbReference type="EC" id="3.2.1.28" evidence="3 7"/>
<dbReference type="InterPro" id="IPR001661">
    <property type="entry name" value="Glyco_hydro_37"/>
</dbReference>
<dbReference type="Proteomes" id="UP001151699">
    <property type="component" value="Chromosome A"/>
</dbReference>
<dbReference type="GO" id="GO:0005993">
    <property type="term" value="P:trehalose catabolic process"/>
    <property type="evidence" value="ECO:0007669"/>
    <property type="project" value="TreeGrafter"/>
</dbReference>
<evidence type="ECO:0000256" key="5">
    <source>
        <dbReference type="ARBA" id="ARBA00022801"/>
    </source>
</evidence>
<keyword evidence="6 7" id="KW-0326">Glycosidase</keyword>
<dbReference type="PRINTS" id="PR00744">
    <property type="entry name" value="GLHYDRLASE37"/>
</dbReference>
<accession>A0A9Q0NBX5</accession>
<evidence type="ECO:0000256" key="7">
    <source>
        <dbReference type="RuleBase" id="RU361180"/>
    </source>
</evidence>
<keyword evidence="8" id="KW-0812">Transmembrane</keyword>
<evidence type="ECO:0000256" key="4">
    <source>
        <dbReference type="ARBA" id="ARBA00019905"/>
    </source>
</evidence>
<dbReference type="Gene3D" id="1.50.10.10">
    <property type="match status" value="1"/>
</dbReference>
<dbReference type="Pfam" id="PF01204">
    <property type="entry name" value="Trehalase"/>
    <property type="match status" value="1"/>
</dbReference>
<evidence type="ECO:0000256" key="8">
    <source>
        <dbReference type="SAM" id="Phobius"/>
    </source>
</evidence>
<dbReference type="PROSITE" id="PS00927">
    <property type="entry name" value="TREHALASE_1"/>
    <property type="match status" value="1"/>
</dbReference>
<dbReference type="GO" id="GO:0004555">
    <property type="term" value="F:alpha,alpha-trehalase activity"/>
    <property type="evidence" value="ECO:0007669"/>
    <property type="project" value="UniProtKB-EC"/>
</dbReference>
<evidence type="ECO:0000256" key="6">
    <source>
        <dbReference type="ARBA" id="ARBA00023295"/>
    </source>
</evidence>
<proteinExistence type="inferred from homology"/>